<dbReference type="GO" id="GO:0009691">
    <property type="term" value="P:cytokinin biosynthetic process"/>
    <property type="evidence" value="ECO:0007669"/>
    <property type="project" value="InterPro"/>
</dbReference>
<dbReference type="AlphaFoldDB" id="A0A0P7ZFY7"/>
<evidence type="ECO:0000313" key="2">
    <source>
        <dbReference type="Proteomes" id="UP000050360"/>
    </source>
</evidence>
<gene>
    <name evidence="1" type="ORF">MPEBLZ_02960</name>
</gene>
<dbReference type="GO" id="GO:0005829">
    <property type="term" value="C:cytosol"/>
    <property type="evidence" value="ECO:0007669"/>
    <property type="project" value="TreeGrafter"/>
</dbReference>
<dbReference type="PANTHER" id="PTHR31223:SF70">
    <property type="entry name" value="LOG FAMILY PROTEIN YJL055W"/>
    <property type="match status" value="1"/>
</dbReference>
<organism evidence="1 2">
    <name type="scientific">Candidatus Methanoperedens nitratireducens</name>
    <dbReference type="NCBI Taxonomy" id="1392998"/>
    <lineage>
        <taxon>Archaea</taxon>
        <taxon>Methanobacteriati</taxon>
        <taxon>Methanobacteriota</taxon>
        <taxon>Stenosarchaea group</taxon>
        <taxon>Methanomicrobia</taxon>
        <taxon>Methanosarcinales</taxon>
        <taxon>ANME-2 cluster</taxon>
        <taxon>Candidatus Methanoperedentaceae</taxon>
        <taxon>Candidatus Methanoperedens</taxon>
    </lineage>
</organism>
<dbReference type="InterPro" id="IPR031100">
    <property type="entry name" value="LOG_fam"/>
</dbReference>
<dbReference type="NCBIfam" id="TIGR00730">
    <property type="entry name" value="Rossman fold protein, TIGR00730 family"/>
    <property type="match status" value="1"/>
</dbReference>
<dbReference type="SUPFAM" id="SSF102405">
    <property type="entry name" value="MCP/YpsA-like"/>
    <property type="match status" value="1"/>
</dbReference>
<dbReference type="GO" id="GO:0016799">
    <property type="term" value="F:hydrolase activity, hydrolyzing N-glycosyl compounds"/>
    <property type="evidence" value="ECO:0007669"/>
    <property type="project" value="TreeGrafter"/>
</dbReference>
<dbReference type="Proteomes" id="UP000050360">
    <property type="component" value="Unassembled WGS sequence"/>
</dbReference>
<dbReference type="PANTHER" id="PTHR31223">
    <property type="entry name" value="LOG FAMILY PROTEIN YJL055W"/>
    <property type="match status" value="1"/>
</dbReference>
<dbReference type="Gene3D" id="3.40.50.450">
    <property type="match status" value="1"/>
</dbReference>
<dbReference type="EMBL" id="LKCM01000230">
    <property type="protein sequence ID" value="KPQ42502.1"/>
    <property type="molecule type" value="Genomic_DNA"/>
</dbReference>
<accession>A0A0P7ZFY7</accession>
<reference evidence="1 2" key="1">
    <citation type="submission" date="2015-09" db="EMBL/GenBank/DDBJ databases">
        <title>A metagenomics-based metabolic model of nitrate-dependent anaerobic oxidation of methane by Methanoperedens-like archaea.</title>
        <authorList>
            <person name="Arshad A."/>
            <person name="Speth D.R."/>
            <person name="De Graaf R.M."/>
            <person name="Op Den Camp H.J."/>
            <person name="Jetten M.S."/>
            <person name="Welte C.U."/>
        </authorList>
    </citation>
    <scope>NUCLEOTIDE SEQUENCE [LARGE SCALE GENOMIC DNA]</scope>
</reference>
<evidence type="ECO:0000313" key="1">
    <source>
        <dbReference type="EMBL" id="KPQ42502.1"/>
    </source>
</evidence>
<sequence length="190" mass="21178">MIKTVCVFSSSSSAVNSVYRDTTIELGKRLGQEGFGLIFGGADVGLMGVVARTAQNHGARVTGVIPESLVEKGIVYQEADELIVSNNLRDRKEIIESKSDAFIALPGGFGTLEEIIEILTLKQLQLHNKPIVFINTNSYYDNLIAQFETGYQENFAKKEYKELYYISKSADAAIDYIKHYVPKQLPGKWF</sequence>
<dbReference type="Pfam" id="PF03641">
    <property type="entry name" value="Lysine_decarbox"/>
    <property type="match status" value="1"/>
</dbReference>
<dbReference type="InterPro" id="IPR005269">
    <property type="entry name" value="LOG"/>
</dbReference>
<proteinExistence type="predicted"/>
<name>A0A0P7ZFY7_9EURY</name>
<comment type="caution">
    <text evidence="1">The sequence shown here is derived from an EMBL/GenBank/DDBJ whole genome shotgun (WGS) entry which is preliminary data.</text>
</comment>
<protein>
    <submittedName>
        <fullName evidence="1">Putative lysine decarboxylase</fullName>
    </submittedName>
</protein>